<organism evidence="1 2">
    <name type="scientific">Microbulbifer agarilyticus</name>
    <dbReference type="NCBI Taxonomy" id="260552"/>
    <lineage>
        <taxon>Bacteria</taxon>
        <taxon>Pseudomonadati</taxon>
        <taxon>Pseudomonadota</taxon>
        <taxon>Gammaproteobacteria</taxon>
        <taxon>Cellvibrionales</taxon>
        <taxon>Microbulbiferaceae</taxon>
        <taxon>Microbulbifer</taxon>
    </lineage>
</organism>
<dbReference type="AlphaFoldDB" id="A0A1Q2M0S2"/>
<dbReference type="RefSeq" id="WP_077399137.1">
    <property type="nucleotide sequence ID" value="NZ_CP019650.1"/>
</dbReference>
<dbReference type="EMBL" id="CP019650">
    <property type="protein sequence ID" value="AQQ66246.1"/>
    <property type="molecule type" value="Genomic_DNA"/>
</dbReference>
<dbReference type="Proteomes" id="UP000188219">
    <property type="component" value="Chromosome"/>
</dbReference>
<reference evidence="1" key="1">
    <citation type="submission" date="2017-02" db="EMBL/GenBank/DDBJ databases">
        <title>Genome of Microbulbifer agarilyticus GP101.</title>
        <authorList>
            <person name="Jung J."/>
            <person name="Bae S.S."/>
            <person name="Baek K."/>
        </authorList>
    </citation>
    <scope>NUCLEOTIDE SEQUENCE [LARGE SCALE GENOMIC DNA]</scope>
    <source>
        <strain evidence="1">GP101</strain>
    </source>
</reference>
<keyword evidence="2" id="KW-1185">Reference proteome</keyword>
<dbReference type="STRING" id="260552.Mag101_00210"/>
<evidence type="ECO:0000313" key="1">
    <source>
        <dbReference type="EMBL" id="AQQ66246.1"/>
    </source>
</evidence>
<accession>A0A1Q2M0S2</accession>
<name>A0A1Q2M0S2_9GAMM</name>
<protein>
    <submittedName>
        <fullName evidence="1">Uncharacterized protein</fullName>
    </submittedName>
</protein>
<dbReference type="KEGG" id="maga:Mag101_00210"/>
<gene>
    <name evidence="1" type="ORF">Mag101_00210</name>
</gene>
<proteinExistence type="predicted"/>
<sequence>MKKLLLLVAVAISLGIAGLYWLDHQRQVREQQQEMTAHLITRCVNQGLLSLFVLQNNDWAQQPKLLEAETRRLKQQTRALPDAILVGESFADWQAALDVCDRLTENSNRQHKTIFRPLADMAKKDIWALDTAKSEPFQERRKKAIYRSKIAAEAADLYMQELEIDVKHWLDVSRISPEARALADQQLHEFIFQKYRKGRFSKPRVLQYLERQEAFYQLLTDNTKGFTLRGGSLFFYNKALHRKVDDLNRSLMHGESDFFANWRQIVVQ</sequence>
<evidence type="ECO:0000313" key="2">
    <source>
        <dbReference type="Proteomes" id="UP000188219"/>
    </source>
</evidence>
<dbReference type="OrthoDB" id="5730557at2"/>